<dbReference type="EMBL" id="CP014504">
    <property type="protein sequence ID" value="AMP98273.1"/>
    <property type="molecule type" value="Genomic_DNA"/>
</dbReference>
<dbReference type="PATRIC" id="fig|188932.3.peg.1411"/>
<dbReference type="GO" id="GO:0003700">
    <property type="term" value="F:DNA-binding transcription factor activity"/>
    <property type="evidence" value="ECO:0007669"/>
    <property type="project" value="InterPro"/>
</dbReference>
<dbReference type="Proteomes" id="UP000071561">
    <property type="component" value="Chromosome"/>
</dbReference>
<sequence length="302" mass="34610">MKAAIETLGDYYHRTNQVIPSDLLNPKGNLSHFNVQPRSYCNKVTPYNRRDHYKMCLTIGAGRLHFADKVIEVNQAALVFSNPSVPYSWESTVETQEGYLCLFNDSFISAELKKGLELTCPLFNPVLNPVFFLNKEQTDLVSGYFKQMIDELKSDYEYKFEVIRSLLKLIIHQGIKIQSADSLTAHKDVPDRITPMFIELLERQFPVDSPENPLKIKSASEFAGQLNIHVNHLNYVIKSHTGKTTTQMISNRIVDEAKTLLKNTDWDVAEIGYCLGFDYPAHFNNYFKKHTGVTPSIFKYNL</sequence>
<evidence type="ECO:0000256" key="3">
    <source>
        <dbReference type="ARBA" id="ARBA00023163"/>
    </source>
</evidence>
<dbReference type="PROSITE" id="PS01124">
    <property type="entry name" value="HTH_ARAC_FAMILY_2"/>
    <property type="match status" value="1"/>
</dbReference>
<dbReference type="AlphaFoldDB" id="A0A127VA94"/>
<evidence type="ECO:0000313" key="6">
    <source>
        <dbReference type="Proteomes" id="UP000071561"/>
    </source>
</evidence>
<dbReference type="GO" id="GO:0043565">
    <property type="term" value="F:sequence-specific DNA binding"/>
    <property type="evidence" value="ECO:0007669"/>
    <property type="project" value="InterPro"/>
</dbReference>
<dbReference type="PANTHER" id="PTHR43280:SF32">
    <property type="entry name" value="TRANSCRIPTIONAL REGULATORY PROTEIN"/>
    <property type="match status" value="1"/>
</dbReference>
<dbReference type="OrthoDB" id="629929at2"/>
<organism evidence="5 6">
    <name type="scientific">Pedobacter cryoconitis</name>
    <dbReference type="NCBI Taxonomy" id="188932"/>
    <lineage>
        <taxon>Bacteria</taxon>
        <taxon>Pseudomonadati</taxon>
        <taxon>Bacteroidota</taxon>
        <taxon>Sphingobacteriia</taxon>
        <taxon>Sphingobacteriales</taxon>
        <taxon>Sphingobacteriaceae</taxon>
        <taxon>Pedobacter</taxon>
    </lineage>
</organism>
<accession>A0A127VA94</accession>
<evidence type="ECO:0000256" key="1">
    <source>
        <dbReference type="ARBA" id="ARBA00023015"/>
    </source>
</evidence>
<proteinExistence type="predicted"/>
<dbReference type="SUPFAM" id="SSF46689">
    <property type="entry name" value="Homeodomain-like"/>
    <property type="match status" value="1"/>
</dbReference>
<dbReference type="RefSeq" id="WP_068398254.1">
    <property type="nucleotide sequence ID" value="NZ_CP014504.1"/>
</dbReference>
<evidence type="ECO:0000259" key="4">
    <source>
        <dbReference type="PROSITE" id="PS01124"/>
    </source>
</evidence>
<name>A0A127VA94_9SPHI</name>
<keyword evidence="2" id="KW-0238">DNA-binding</keyword>
<keyword evidence="3" id="KW-0804">Transcription</keyword>
<dbReference type="PANTHER" id="PTHR43280">
    <property type="entry name" value="ARAC-FAMILY TRANSCRIPTIONAL REGULATOR"/>
    <property type="match status" value="1"/>
</dbReference>
<evidence type="ECO:0000256" key="2">
    <source>
        <dbReference type="ARBA" id="ARBA00023125"/>
    </source>
</evidence>
<dbReference type="Gene3D" id="1.10.10.60">
    <property type="entry name" value="Homeodomain-like"/>
    <property type="match status" value="1"/>
</dbReference>
<reference evidence="5 6" key="1">
    <citation type="submission" date="2016-03" db="EMBL/GenBank/DDBJ databases">
        <title>Complete genome sequence of Pedobacter cryoconitis PAMC 27485.</title>
        <authorList>
            <person name="Lee J."/>
            <person name="Kim O.-S."/>
        </authorList>
    </citation>
    <scope>NUCLEOTIDE SEQUENCE [LARGE SCALE GENOMIC DNA]</scope>
    <source>
        <strain evidence="5 6">PAMC 27485</strain>
    </source>
</reference>
<dbReference type="InterPro" id="IPR009057">
    <property type="entry name" value="Homeodomain-like_sf"/>
</dbReference>
<evidence type="ECO:0000313" key="5">
    <source>
        <dbReference type="EMBL" id="AMP98273.1"/>
    </source>
</evidence>
<dbReference type="KEGG" id="pcm:AY601_1355"/>
<dbReference type="InterPro" id="IPR018060">
    <property type="entry name" value="HTH_AraC"/>
</dbReference>
<dbReference type="SMART" id="SM00342">
    <property type="entry name" value="HTH_ARAC"/>
    <property type="match status" value="1"/>
</dbReference>
<feature type="domain" description="HTH araC/xylS-type" evidence="4">
    <location>
        <begin position="191"/>
        <end position="301"/>
    </location>
</feature>
<dbReference type="Pfam" id="PF12833">
    <property type="entry name" value="HTH_18"/>
    <property type="match status" value="1"/>
</dbReference>
<gene>
    <name evidence="5" type="ORF">AY601_1355</name>
</gene>
<protein>
    <submittedName>
        <fullName evidence="5">Transcriptional regulator</fullName>
    </submittedName>
</protein>
<keyword evidence="6" id="KW-1185">Reference proteome</keyword>
<keyword evidence="1" id="KW-0805">Transcription regulation</keyword>